<dbReference type="Gene3D" id="2.60.40.420">
    <property type="entry name" value="Cupredoxins - blue copper proteins"/>
    <property type="match status" value="1"/>
</dbReference>
<name>A0A9P6U102_9FUNG</name>
<gene>
    <name evidence="3" type="ORF">DFQ27_006510</name>
</gene>
<dbReference type="OrthoDB" id="2436418at2759"/>
<feature type="signal peptide" evidence="2">
    <location>
        <begin position="1"/>
        <end position="18"/>
    </location>
</feature>
<keyword evidence="4" id="KW-1185">Reference proteome</keyword>
<comment type="caution">
    <text evidence="3">The sequence shown here is derived from an EMBL/GenBank/DDBJ whole genome shotgun (WGS) entry which is preliminary data.</text>
</comment>
<feature type="region of interest" description="Disordered" evidence="1">
    <location>
        <begin position="117"/>
        <end position="169"/>
    </location>
</feature>
<reference evidence="3" key="1">
    <citation type="journal article" date="2020" name="Fungal Divers.">
        <title>Resolving the Mortierellaceae phylogeny through synthesis of multi-gene phylogenetics and phylogenomics.</title>
        <authorList>
            <person name="Vandepol N."/>
            <person name="Liber J."/>
            <person name="Desiro A."/>
            <person name="Na H."/>
            <person name="Kennedy M."/>
            <person name="Barry K."/>
            <person name="Grigoriev I.V."/>
            <person name="Miller A.N."/>
            <person name="O'Donnell K."/>
            <person name="Stajich J.E."/>
            <person name="Bonito G."/>
        </authorList>
    </citation>
    <scope>NUCLEOTIDE SEQUENCE</scope>
    <source>
        <strain evidence="3">BC1065</strain>
    </source>
</reference>
<feature type="compositionally biased region" description="Low complexity" evidence="1">
    <location>
        <begin position="130"/>
        <end position="169"/>
    </location>
</feature>
<protein>
    <recommendedName>
        <fullName evidence="5">Phytocyanin domain-containing protein</fullName>
    </recommendedName>
</protein>
<evidence type="ECO:0008006" key="5">
    <source>
        <dbReference type="Google" id="ProtNLM"/>
    </source>
</evidence>
<evidence type="ECO:0000256" key="1">
    <source>
        <dbReference type="SAM" id="MobiDB-lite"/>
    </source>
</evidence>
<dbReference type="SUPFAM" id="SSF49503">
    <property type="entry name" value="Cupredoxins"/>
    <property type="match status" value="1"/>
</dbReference>
<accession>A0A9P6U102</accession>
<evidence type="ECO:0000256" key="2">
    <source>
        <dbReference type="SAM" id="SignalP"/>
    </source>
</evidence>
<dbReference type="InterPro" id="IPR008972">
    <property type="entry name" value="Cupredoxin"/>
</dbReference>
<organism evidence="3 4">
    <name type="scientific">Actinomortierella ambigua</name>
    <dbReference type="NCBI Taxonomy" id="1343610"/>
    <lineage>
        <taxon>Eukaryota</taxon>
        <taxon>Fungi</taxon>
        <taxon>Fungi incertae sedis</taxon>
        <taxon>Mucoromycota</taxon>
        <taxon>Mortierellomycotina</taxon>
        <taxon>Mortierellomycetes</taxon>
        <taxon>Mortierellales</taxon>
        <taxon>Mortierellaceae</taxon>
        <taxon>Actinomortierella</taxon>
    </lineage>
</organism>
<feature type="chain" id="PRO_5040374999" description="Phytocyanin domain-containing protein" evidence="2">
    <location>
        <begin position="19"/>
        <end position="188"/>
    </location>
</feature>
<evidence type="ECO:0000313" key="3">
    <source>
        <dbReference type="EMBL" id="KAG0255006.1"/>
    </source>
</evidence>
<dbReference type="AlphaFoldDB" id="A0A9P6U102"/>
<dbReference type="EMBL" id="JAAAJB010000484">
    <property type="protein sequence ID" value="KAG0255006.1"/>
    <property type="molecule type" value="Genomic_DNA"/>
</dbReference>
<proteinExistence type="predicted"/>
<dbReference type="Proteomes" id="UP000807716">
    <property type="component" value="Unassembled WGS sequence"/>
</dbReference>
<evidence type="ECO:0000313" key="4">
    <source>
        <dbReference type="Proteomes" id="UP000807716"/>
    </source>
</evidence>
<keyword evidence="2" id="KW-0732">Signal</keyword>
<sequence length="188" mass="18973">MRFSAITLLATLAAPILAAKTYDVNWVNGVPSPQELDIAPGDAVRWTNNDGQDHAIVQTVAGPRSCANMPGGFNSGRKTPGQAYQRTFPMAGTFNYKDGIGANCLSKNATGTIFVHNGPRPTNGGGGTATGTATATATSKPTSSAAISTTAVPTATSSPPPRSGAESLSSASQSVWIGIAALVGALVL</sequence>